<gene>
    <name evidence="10" type="ORF">I6J18_05470</name>
</gene>
<dbReference type="Gene3D" id="1.10.287.70">
    <property type="match status" value="1"/>
</dbReference>
<proteinExistence type="predicted"/>
<evidence type="ECO:0000256" key="5">
    <source>
        <dbReference type="ARBA" id="ARBA00023065"/>
    </source>
</evidence>
<dbReference type="GO" id="GO:0030322">
    <property type="term" value="P:stabilization of membrane potential"/>
    <property type="evidence" value="ECO:0007669"/>
    <property type="project" value="TreeGrafter"/>
</dbReference>
<reference evidence="10 11" key="1">
    <citation type="submission" date="2021-01" db="EMBL/GenBank/DDBJ databases">
        <title>FDA dAtabase for Regulatory Grade micrObial Sequences (FDA-ARGOS): Supporting development and validation of Infectious Disease Dx tests.</title>
        <authorList>
            <person name="Nelson B."/>
            <person name="Plummer A."/>
            <person name="Tallon L."/>
            <person name="Sadzewicz L."/>
            <person name="Zhao X."/>
            <person name="Boylan J."/>
            <person name="Ott S."/>
            <person name="Bowen H."/>
            <person name="Vavikolanu K."/>
            <person name="Mehta A."/>
            <person name="Aluvathingal J."/>
            <person name="Nadendla S."/>
            <person name="Myers T."/>
            <person name="Yan Y."/>
            <person name="Sichtig H."/>
        </authorList>
    </citation>
    <scope>NUCLEOTIDE SEQUENCE [LARGE SCALE GENOMIC DNA]</scope>
    <source>
        <strain evidence="10 11">FDAARGOS_1161</strain>
    </source>
</reference>
<dbReference type="Proteomes" id="UP000595254">
    <property type="component" value="Chromosome"/>
</dbReference>
<dbReference type="PANTHER" id="PTHR11003:SF291">
    <property type="entry name" value="IP11374P"/>
    <property type="match status" value="1"/>
</dbReference>
<evidence type="ECO:0000313" key="10">
    <source>
        <dbReference type="EMBL" id="QQT01322.1"/>
    </source>
</evidence>
<dbReference type="InterPro" id="IPR003280">
    <property type="entry name" value="2pore_dom_K_chnl"/>
</dbReference>
<dbReference type="GO" id="GO:0015271">
    <property type="term" value="F:outward rectifier potassium channel activity"/>
    <property type="evidence" value="ECO:0007669"/>
    <property type="project" value="TreeGrafter"/>
</dbReference>
<dbReference type="SUPFAM" id="SSF81324">
    <property type="entry name" value="Voltage-gated potassium channels"/>
    <property type="match status" value="1"/>
</dbReference>
<name>A0A974NNX3_PERPY</name>
<dbReference type="GO" id="GO:0022841">
    <property type="term" value="F:potassium ion leak channel activity"/>
    <property type="evidence" value="ECO:0007669"/>
    <property type="project" value="TreeGrafter"/>
</dbReference>
<evidence type="ECO:0000256" key="4">
    <source>
        <dbReference type="ARBA" id="ARBA00022989"/>
    </source>
</evidence>
<keyword evidence="4 8" id="KW-1133">Transmembrane helix</keyword>
<evidence type="ECO:0000256" key="3">
    <source>
        <dbReference type="ARBA" id="ARBA00022692"/>
    </source>
</evidence>
<organism evidence="10 11">
    <name type="scientific">Peribacillus psychrosaccharolyticus</name>
    <name type="common">Bacillus psychrosaccharolyticus</name>
    <dbReference type="NCBI Taxonomy" id="1407"/>
    <lineage>
        <taxon>Bacteria</taxon>
        <taxon>Bacillati</taxon>
        <taxon>Bacillota</taxon>
        <taxon>Bacilli</taxon>
        <taxon>Bacillales</taxon>
        <taxon>Bacillaceae</taxon>
        <taxon>Peribacillus</taxon>
    </lineage>
</organism>
<sequence>MISFLLTLKRLVTALIHAFKEKEFQVLFFLILLTLVSGAIFYSTVENLAVLDALYFSVMTLTTVGDDSFTPSTTFGKLFTMVYAIAGIGLMFGFISKIAFSMQSGYLNRDKKEDEK</sequence>
<evidence type="ECO:0000256" key="1">
    <source>
        <dbReference type="ARBA" id="ARBA00004141"/>
    </source>
</evidence>
<dbReference type="InterPro" id="IPR013099">
    <property type="entry name" value="K_chnl_dom"/>
</dbReference>
<evidence type="ECO:0000256" key="6">
    <source>
        <dbReference type="ARBA" id="ARBA00023136"/>
    </source>
</evidence>
<evidence type="ECO:0000313" key="11">
    <source>
        <dbReference type="Proteomes" id="UP000595254"/>
    </source>
</evidence>
<comment type="subcellular location">
    <subcellularLocation>
        <location evidence="1">Membrane</location>
        <topology evidence="1">Multi-pass membrane protein</topology>
    </subcellularLocation>
</comment>
<feature type="transmembrane region" description="Helical" evidence="8">
    <location>
        <begin position="26"/>
        <end position="45"/>
    </location>
</feature>
<keyword evidence="5" id="KW-0406">Ion transport</keyword>
<keyword evidence="6 8" id="KW-0472">Membrane</keyword>
<feature type="domain" description="Potassium channel" evidence="9">
    <location>
        <begin position="30"/>
        <end position="99"/>
    </location>
</feature>
<dbReference type="RefSeq" id="WP_040373887.1">
    <property type="nucleotide sequence ID" value="NZ_CP068053.1"/>
</dbReference>
<protein>
    <submittedName>
        <fullName evidence="10">Two pore domain potassium channel family protein</fullName>
    </submittedName>
</protein>
<dbReference type="AlphaFoldDB" id="A0A974NNX3"/>
<accession>A0A974NNX3</accession>
<keyword evidence="3 8" id="KW-0812">Transmembrane</keyword>
<dbReference type="PANTHER" id="PTHR11003">
    <property type="entry name" value="POTASSIUM CHANNEL, SUBFAMILY K"/>
    <property type="match status" value="1"/>
</dbReference>
<dbReference type="KEGG" id="ppsr:I6J18_05470"/>
<keyword evidence="7 10" id="KW-0407">Ion channel</keyword>
<evidence type="ECO:0000256" key="8">
    <source>
        <dbReference type="SAM" id="Phobius"/>
    </source>
</evidence>
<evidence type="ECO:0000256" key="7">
    <source>
        <dbReference type="ARBA" id="ARBA00023303"/>
    </source>
</evidence>
<feature type="transmembrane region" description="Helical" evidence="8">
    <location>
        <begin position="78"/>
        <end position="100"/>
    </location>
</feature>
<evidence type="ECO:0000256" key="2">
    <source>
        <dbReference type="ARBA" id="ARBA00022448"/>
    </source>
</evidence>
<dbReference type="GO" id="GO:0005886">
    <property type="term" value="C:plasma membrane"/>
    <property type="evidence" value="ECO:0007669"/>
    <property type="project" value="TreeGrafter"/>
</dbReference>
<keyword evidence="2" id="KW-0813">Transport</keyword>
<keyword evidence="11" id="KW-1185">Reference proteome</keyword>
<dbReference type="EMBL" id="CP068053">
    <property type="protein sequence ID" value="QQT01322.1"/>
    <property type="molecule type" value="Genomic_DNA"/>
</dbReference>
<dbReference type="Pfam" id="PF07885">
    <property type="entry name" value="Ion_trans_2"/>
    <property type="match status" value="1"/>
</dbReference>
<evidence type="ECO:0000259" key="9">
    <source>
        <dbReference type="Pfam" id="PF07885"/>
    </source>
</evidence>